<feature type="domain" description="Mce/MlaD" evidence="8">
    <location>
        <begin position="293"/>
        <end position="389"/>
    </location>
</feature>
<keyword evidence="2" id="KW-1003">Cell membrane</keyword>
<dbReference type="InterPro" id="IPR003399">
    <property type="entry name" value="Mce/MlaD"/>
</dbReference>
<dbReference type="Pfam" id="PF02470">
    <property type="entry name" value="MlaD"/>
    <property type="match status" value="3"/>
</dbReference>
<name>A0ABT9DXQ0_9PROT</name>
<keyword evidence="10" id="KW-1185">Reference proteome</keyword>
<accession>A0ABT9DXQ0</accession>
<evidence type="ECO:0000256" key="3">
    <source>
        <dbReference type="ARBA" id="ARBA00022519"/>
    </source>
</evidence>
<evidence type="ECO:0000256" key="7">
    <source>
        <dbReference type="SAM" id="Phobius"/>
    </source>
</evidence>
<evidence type="ECO:0000256" key="5">
    <source>
        <dbReference type="ARBA" id="ARBA00022989"/>
    </source>
</evidence>
<evidence type="ECO:0000256" key="4">
    <source>
        <dbReference type="ARBA" id="ARBA00022692"/>
    </source>
</evidence>
<keyword evidence="3" id="KW-0997">Cell inner membrane</keyword>
<keyword evidence="4 7" id="KW-0812">Transmembrane</keyword>
<evidence type="ECO:0000256" key="2">
    <source>
        <dbReference type="ARBA" id="ARBA00022475"/>
    </source>
</evidence>
<keyword evidence="6 7" id="KW-0472">Membrane</keyword>
<feature type="domain" description="Mce/MlaD" evidence="8">
    <location>
        <begin position="43"/>
        <end position="135"/>
    </location>
</feature>
<evidence type="ECO:0000259" key="8">
    <source>
        <dbReference type="Pfam" id="PF02470"/>
    </source>
</evidence>
<comment type="subcellular location">
    <subcellularLocation>
        <location evidence="1">Cell inner membrane</location>
    </subcellularLocation>
</comment>
<comment type="caution">
    <text evidence="9">The sequence shown here is derived from an EMBL/GenBank/DDBJ whole genome shotgun (WGS) entry which is preliminary data.</text>
</comment>
<organism evidence="9 10">
    <name type="scientific">Paracraurococcus lichenis</name>
    <dbReference type="NCBI Taxonomy" id="3064888"/>
    <lineage>
        <taxon>Bacteria</taxon>
        <taxon>Pseudomonadati</taxon>
        <taxon>Pseudomonadota</taxon>
        <taxon>Alphaproteobacteria</taxon>
        <taxon>Acetobacterales</taxon>
        <taxon>Roseomonadaceae</taxon>
        <taxon>Paracraurococcus</taxon>
    </lineage>
</organism>
<protein>
    <submittedName>
        <fullName evidence="9">MlaD family protein</fullName>
    </submittedName>
</protein>
<dbReference type="PANTHER" id="PTHR30462:SF0">
    <property type="entry name" value="INTERMEMBRANE TRANSPORT PROTEIN YEBT"/>
    <property type="match status" value="1"/>
</dbReference>
<evidence type="ECO:0000313" key="10">
    <source>
        <dbReference type="Proteomes" id="UP001243009"/>
    </source>
</evidence>
<sequence length="545" mass="58089">MSGHDAMPEARLAPRGRWSLIWLIPVVAAGIAGWLAWRTLSQRGPEITITFQTGDGLTAGQTKVRHKAVELGTVEGVRLTENLDHVVATLRMSRDAEPFLTDRARFWVVRPRVTAGNVSGLETLVSGAFIELDPGQPGGTVRRAFTGLDSPPGVRSGEPGRTVHITADRIGSLASGSPIFYRDITVGEVLGYDLPDDGRGPVTINAFVRAPYDRLINGGTHFWNASGVAVRVGAEGVRVELESLQAVLAGGIAFEDSVDGQHQPAPEDGRFRLYRSQEEARAAGYRQRVAALAYFDSAARGLAPGAPVEMLGIQIGTVTEVGLTEDLARGQRPRVRVRIEIQPERFMGPDAPPPKDVPEAARRLVAGGLRARLASASLLTGQQLVALDFNPAAPPAEPGFEGEVPVLPTAGGGLDDLTSSLTSIADKVNALPLDRLAADLGAALRAATGTMEEAQGVLRQANQGLAPAMAELPRTLARMNEALTRATALLGSAERGYGQDSAVRREAQRMLEQANDAARSIRLLADFLNRHPEALLRGRSGEAFR</sequence>
<dbReference type="RefSeq" id="WP_305103536.1">
    <property type="nucleotide sequence ID" value="NZ_JAUTWS010000008.1"/>
</dbReference>
<dbReference type="Proteomes" id="UP001243009">
    <property type="component" value="Unassembled WGS sequence"/>
</dbReference>
<dbReference type="InterPro" id="IPR051800">
    <property type="entry name" value="PqiA-PqiB_transport"/>
</dbReference>
<gene>
    <name evidence="9" type="ORF">Q7A36_09955</name>
</gene>
<feature type="domain" description="Mce/MlaD" evidence="8">
    <location>
        <begin position="160"/>
        <end position="220"/>
    </location>
</feature>
<proteinExistence type="predicted"/>
<feature type="transmembrane region" description="Helical" evidence="7">
    <location>
        <begin position="20"/>
        <end position="37"/>
    </location>
</feature>
<dbReference type="PANTHER" id="PTHR30462">
    <property type="entry name" value="INTERMEMBRANE TRANSPORT PROTEIN PQIB-RELATED"/>
    <property type="match status" value="1"/>
</dbReference>
<evidence type="ECO:0000256" key="1">
    <source>
        <dbReference type="ARBA" id="ARBA00004533"/>
    </source>
</evidence>
<evidence type="ECO:0000313" key="9">
    <source>
        <dbReference type="EMBL" id="MDO9708666.1"/>
    </source>
</evidence>
<keyword evidence="5 7" id="KW-1133">Transmembrane helix</keyword>
<evidence type="ECO:0000256" key="6">
    <source>
        <dbReference type="ARBA" id="ARBA00023136"/>
    </source>
</evidence>
<dbReference type="EMBL" id="JAUTWS010000008">
    <property type="protein sequence ID" value="MDO9708666.1"/>
    <property type="molecule type" value="Genomic_DNA"/>
</dbReference>
<reference evidence="9 10" key="1">
    <citation type="submission" date="2023-08" db="EMBL/GenBank/DDBJ databases">
        <title>The draft genome sequence of Paracraurococcus sp. LOR1-02.</title>
        <authorList>
            <person name="Kingkaew E."/>
            <person name="Tanasupawat S."/>
        </authorList>
    </citation>
    <scope>NUCLEOTIDE SEQUENCE [LARGE SCALE GENOMIC DNA]</scope>
    <source>
        <strain evidence="9 10">LOR1-02</strain>
    </source>
</reference>